<dbReference type="PANTHER" id="PTHR31485">
    <property type="entry name" value="PEPTIDYL SERINE ALPHA-GALACTOSYLTRANSFERASE"/>
    <property type="match status" value="1"/>
</dbReference>
<accession>A0A1V9Y7I7</accession>
<evidence type="ECO:0000313" key="2">
    <source>
        <dbReference type="Proteomes" id="UP000243217"/>
    </source>
</evidence>
<name>A0A1V9Y7I7_9STRA</name>
<dbReference type="GO" id="GO:0016757">
    <property type="term" value="F:glycosyltransferase activity"/>
    <property type="evidence" value="ECO:0007669"/>
    <property type="project" value="InterPro"/>
</dbReference>
<keyword evidence="2" id="KW-1185">Reference proteome</keyword>
<proteinExistence type="predicted"/>
<dbReference type="InterPro" id="IPR044845">
    <property type="entry name" value="HPAT/SRGT1-like"/>
</dbReference>
<dbReference type="Proteomes" id="UP000243217">
    <property type="component" value="Unassembled WGS sequence"/>
</dbReference>
<protein>
    <submittedName>
        <fullName evidence="1">Uncharacterized protein</fullName>
    </submittedName>
</protein>
<gene>
    <name evidence="1" type="ORF">THRCLA_11504</name>
</gene>
<sequence length="847" mass="94483">MGRGAVAKPVAWPKHWFIIGSIALLALCGYLNASFYIQNHTVPSGSTALRQHHGEYHRVSEISYLVFTSTCSKRDLLRAKVFGFTLREQTFKGQVTHIVHNCDASSFRLLQEQANPYNITYFHAVDVKGSEEKELNPFALQAWYQNVNLPDTEFVAIFEVDSFFTRPLDLATLLSGANTIENPTAIAQDAAWYDADEPGKIMPVDLMQKAVGSSSKALQVQEWRDFAVHTPIVLHARHIAPVFDRVVEIHPKLDAKYKRMAYPLASSEVDLHHGVTGSLRLTRYNSFAENWNFVDVAKYNPANETISSNAPEYSIYPFTLGTASLSLPLWAGGKQFNMIDTLVPLDFFDCNAWLLEPLPTSMWYYAQNTFGWEGLSTILRTRHSVAVALAYSAYNRAAIDQKSRFCPKGYNNNARLSLLPENALSSAISKSAHLSGNDPAPASHKDNLHFVFTTSCTAIEQVQSDLLMQSFANVKQPGKLTRIVTGCTTPELADQVLRRTSSWMVVHFVPTVMGLPHALRDWLGKSNVLLDTKATIVLLASDFVFVRNFSPDGDVPMVNTLEMDPEEQDNKLFHVVNGLKQAKPVFLNTGTSSTELGGFTIKDNVVMAQNWESQIQLTAADAATLCPECKISVDASMQLGIGYPYVITMKTLAATVDDMVTLSDAYSKLHPGMELVAHAAGVSIALLKHNIDILRIDNLALRAASAGPEWHFATARVKVNSFTTKHKLENPCDKLQIIPGPAPWFFRLHGFIHDQWRLETLLMPDNVFACDMWLLDEPGKELWVKTLASKDESLMRHTYGICTGIKIVNELLVSNRQSICREGFNKNQQLQLVDPRSEAIVRVGRHQ</sequence>
<evidence type="ECO:0000313" key="1">
    <source>
        <dbReference type="EMBL" id="OQR81692.1"/>
    </source>
</evidence>
<reference evidence="1 2" key="1">
    <citation type="journal article" date="2014" name="Genome Biol. Evol.">
        <title>The secreted proteins of Achlya hypogyna and Thraustotheca clavata identify the ancestral oomycete secretome and reveal gene acquisitions by horizontal gene transfer.</title>
        <authorList>
            <person name="Misner I."/>
            <person name="Blouin N."/>
            <person name="Leonard G."/>
            <person name="Richards T.A."/>
            <person name="Lane C.E."/>
        </authorList>
    </citation>
    <scope>NUCLEOTIDE SEQUENCE [LARGE SCALE GENOMIC DNA]</scope>
    <source>
        <strain evidence="1 2">ATCC 34112</strain>
    </source>
</reference>
<dbReference type="AlphaFoldDB" id="A0A1V9Y7I7"/>
<organism evidence="1 2">
    <name type="scientific">Thraustotheca clavata</name>
    <dbReference type="NCBI Taxonomy" id="74557"/>
    <lineage>
        <taxon>Eukaryota</taxon>
        <taxon>Sar</taxon>
        <taxon>Stramenopiles</taxon>
        <taxon>Oomycota</taxon>
        <taxon>Saprolegniomycetes</taxon>
        <taxon>Saprolegniales</taxon>
        <taxon>Achlyaceae</taxon>
        <taxon>Thraustotheca</taxon>
    </lineage>
</organism>
<dbReference type="OrthoDB" id="2015991at2759"/>
<dbReference type="PANTHER" id="PTHR31485:SF7">
    <property type="entry name" value="PEPTIDYL SERINE ALPHA-GALACTOSYLTRANSFERASE"/>
    <property type="match status" value="1"/>
</dbReference>
<dbReference type="EMBL" id="JNBS01004927">
    <property type="protein sequence ID" value="OQR81692.1"/>
    <property type="molecule type" value="Genomic_DNA"/>
</dbReference>
<comment type="caution">
    <text evidence="1">The sequence shown here is derived from an EMBL/GenBank/DDBJ whole genome shotgun (WGS) entry which is preliminary data.</text>
</comment>